<proteinExistence type="predicted"/>
<dbReference type="AlphaFoldDB" id="A0A0J6F1Z4"/>
<comment type="caution">
    <text evidence="2">The sequence shown here is derived from an EMBL/GenBank/DDBJ whole genome shotgun (WGS) entry which is preliminary data.</text>
</comment>
<accession>A0A0J6EQE6</accession>
<reference evidence="2 3" key="1">
    <citation type="journal article" date="2015" name="Int. J. Syst. Evol. Microbiol.">
        <title>Bacillus glycinifermentans sp. nov., isolated from fermented soybean paste.</title>
        <authorList>
            <person name="Kim S.J."/>
            <person name="Dunlap C.A."/>
            <person name="Kwon S.W."/>
            <person name="Rooney A.P."/>
        </authorList>
    </citation>
    <scope>NUCLEOTIDE SEQUENCE [LARGE SCALE GENOMIC DNA]</scope>
    <source>
        <strain evidence="2 3">GO-13</strain>
    </source>
</reference>
<evidence type="ECO:0000259" key="1">
    <source>
        <dbReference type="Pfam" id="PF14278"/>
    </source>
</evidence>
<dbReference type="InterPro" id="IPR039532">
    <property type="entry name" value="TetR_C_Firmicutes"/>
</dbReference>
<dbReference type="EMBL" id="LECW02000020">
    <property type="protein sequence ID" value="KRT93724.1"/>
    <property type="molecule type" value="Genomic_DNA"/>
</dbReference>
<dbReference type="Gene3D" id="1.10.357.10">
    <property type="entry name" value="Tetracycline Repressor, domain 2"/>
    <property type="match status" value="1"/>
</dbReference>
<evidence type="ECO:0000313" key="3">
    <source>
        <dbReference type="Proteomes" id="UP000036168"/>
    </source>
</evidence>
<gene>
    <name evidence="2" type="ORF">AB447_217710</name>
</gene>
<accession>A0A0J6F1Z4</accession>
<dbReference type="Pfam" id="PF14278">
    <property type="entry name" value="TetR_C_8"/>
    <property type="match status" value="1"/>
</dbReference>
<evidence type="ECO:0000313" key="2">
    <source>
        <dbReference type="EMBL" id="KRT93724.1"/>
    </source>
</evidence>
<name>A0A0J6F1Z4_9BACI</name>
<feature type="domain" description="Transcriptional regulator TetR C-terminal Firmicutes type" evidence="1">
    <location>
        <begin position="15"/>
        <end position="57"/>
    </location>
</feature>
<protein>
    <submittedName>
        <fullName evidence="2">TetR family transcriptional regulator</fullName>
    </submittedName>
</protein>
<organism evidence="2 3">
    <name type="scientific">Bacillus glycinifermentans</name>
    <dbReference type="NCBI Taxonomy" id="1664069"/>
    <lineage>
        <taxon>Bacteria</taxon>
        <taxon>Bacillati</taxon>
        <taxon>Bacillota</taxon>
        <taxon>Bacilli</taxon>
        <taxon>Bacillales</taxon>
        <taxon>Bacillaceae</taxon>
        <taxon>Bacillus</taxon>
    </lineage>
</organism>
<dbReference type="Proteomes" id="UP000036168">
    <property type="component" value="Unassembled WGS sequence"/>
</dbReference>
<dbReference type="PATRIC" id="fig|1664069.3.peg.3659"/>
<dbReference type="STRING" id="1664069.BGLY_0729"/>
<sequence>MTGIKKTAASDTDRSVPLDIQRRFVISAFAGTAAWWLENGMPFPPELMAESMIKMIQKN</sequence>